<dbReference type="InterPro" id="IPR000524">
    <property type="entry name" value="Tscrpt_reg_HTH_GntR"/>
</dbReference>
<dbReference type="Pfam" id="PF00392">
    <property type="entry name" value="GntR"/>
    <property type="match status" value="1"/>
</dbReference>
<reference evidence="6" key="1">
    <citation type="journal article" date="2019" name="Int. J. Syst. Evol. Microbiol.">
        <title>The Global Catalogue of Microorganisms (GCM) 10K type strain sequencing project: providing services to taxonomists for standard genome sequencing and annotation.</title>
        <authorList>
            <consortium name="The Broad Institute Genomics Platform"/>
            <consortium name="The Broad Institute Genome Sequencing Center for Infectious Disease"/>
            <person name="Wu L."/>
            <person name="Ma J."/>
        </authorList>
    </citation>
    <scope>NUCLEOTIDE SEQUENCE [LARGE SCALE GENOMIC DNA]</scope>
    <source>
        <strain evidence="6">JCM 1490</strain>
    </source>
</reference>
<dbReference type="Pfam" id="PF07729">
    <property type="entry name" value="FCD"/>
    <property type="match status" value="1"/>
</dbReference>
<evidence type="ECO:0000313" key="6">
    <source>
        <dbReference type="Proteomes" id="UP001596455"/>
    </source>
</evidence>
<evidence type="ECO:0000259" key="4">
    <source>
        <dbReference type="PROSITE" id="PS50949"/>
    </source>
</evidence>
<proteinExistence type="predicted"/>
<protein>
    <submittedName>
        <fullName evidence="5">GntR family transcriptional regulator</fullName>
    </submittedName>
</protein>
<dbReference type="InterPro" id="IPR008920">
    <property type="entry name" value="TF_FadR/GntR_C"/>
</dbReference>
<name>A0ABW2Q9N4_9MICO</name>
<dbReference type="SUPFAM" id="SSF46785">
    <property type="entry name" value="Winged helix' DNA-binding domain"/>
    <property type="match status" value="1"/>
</dbReference>
<dbReference type="EMBL" id="JBHTCQ010000001">
    <property type="protein sequence ID" value="MFC7404662.1"/>
    <property type="molecule type" value="Genomic_DNA"/>
</dbReference>
<evidence type="ECO:0000313" key="5">
    <source>
        <dbReference type="EMBL" id="MFC7404662.1"/>
    </source>
</evidence>
<dbReference type="InterPro" id="IPR036390">
    <property type="entry name" value="WH_DNA-bd_sf"/>
</dbReference>
<dbReference type="CDD" id="cd07377">
    <property type="entry name" value="WHTH_GntR"/>
    <property type="match status" value="1"/>
</dbReference>
<dbReference type="SUPFAM" id="SSF48008">
    <property type="entry name" value="GntR ligand-binding domain-like"/>
    <property type="match status" value="1"/>
</dbReference>
<dbReference type="InterPro" id="IPR011711">
    <property type="entry name" value="GntR_C"/>
</dbReference>
<organism evidence="5 6">
    <name type="scientific">Georgenia alba</name>
    <dbReference type="NCBI Taxonomy" id="2233858"/>
    <lineage>
        <taxon>Bacteria</taxon>
        <taxon>Bacillati</taxon>
        <taxon>Actinomycetota</taxon>
        <taxon>Actinomycetes</taxon>
        <taxon>Micrococcales</taxon>
        <taxon>Bogoriellaceae</taxon>
        <taxon>Georgenia</taxon>
    </lineage>
</organism>
<keyword evidence="1" id="KW-0805">Transcription regulation</keyword>
<dbReference type="PROSITE" id="PS50949">
    <property type="entry name" value="HTH_GNTR"/>
    <property type="match status" value="1"/>
</dbReference>
<evidence type="ECO:0000256" key="2">
    <source>
        <dbReference type="ARBA" id="ARBA00023125"/>
    </source>
</evidence>
<dbReference type="Gene3D" id="1.10.10.10">
    <property type="entry name" value="Winged helix-like DNA-binding domain superfamily/Winged helix DNA-binding domain"/>
    <property type="match status" value="1"/>
</dbReference>
<dbReference type="PANTHER" id="PTHR43537">
    <property type="entry name" value="TRANSCRIPTIONAL REGULATOR, GNTR FAMILY"/>
    <property type="match status" value="1"/>
</dbReference>
<feature type="domain" description="HTH gntR-type" evidence="4">
    <location>
        <begin position="1"/>
        <end position="65"/>
    </location>
</feature>
<dbReference type="SMART" id="SM00895">
    <property type="entry name" value="FCD"/>
    <property type="match status" value="1"/>
</dbReference>
<dbReference type="PANTHER" id="PTHR43537:SF5">
    <property type="entry name" value="UXU OPERON TRANSCRIPTIONAL REGULATOR"/>
    <property type="match status" value="1"/>
</dbReference>
<dbReference type="InterPro" id="IPR036388">
    <property type="entry name" value="WH-like_DNA-bd_sf"/>
</dbReference>
<keyword evidence="6" id="KW-1185">Reference proteome</keyword>
<accession>A0ABW2Q9N4</accession>
<dbReference type="SMART" id="SM00345">
    <property type="entry name" value="HTH_GNTR"/>
    <property type="match status" value="1"/>
</dbReference>
<sequence>MATGVYEHIREAIVRGELAPGEALGEVALARRFGTSRTPVREALHRLEIEAIVERTSRGVRVRVSSPEEILDIYEVRITLESSAAKLAATRATDLDRVRLRAAQESMAAVGDSPVERADTNRVFHEAIWQASHSPTLVDLLHRLNVHLIRYPSTTLAHGDRWAEVLREHEELLAAIDARDADLAHRIAEAHMTGARDVRLRMYAESDVGPA</sequence>
<dbReference type="RefSeq" id="WP_382392271.1">
    <property type="nucleotide sequence ID" value="NZ_JBHTCQ010000001.1"/>
</dbReference>
<keyword evidence="3" id="KW-0804">Transcription</keyword>
<gene>
    <name evidence="5" type="ORF">ACFQQL_06035</name>
</gene>
<keyword evidence="2" id="KW-0238">DNA-binding</keyword>
<dbReference type="Gene3D" id="1.20.120.530">
    <property type="entry name" value="GntR ligand-binding domain-like"/>
    <property type="match status" value="1"/>
</dbReference>
<evidence type="ECO:0000256" key="1">
    <source>
        <dbReference type="ARBA" id="ARBA00023015"/>
    </source>
</evidence>
<dbReference type="Proteomes" id="UP001596455">
    <property type="component" value="Unassembled WGS sequence"/>
</dbReference>
<comment type="caution">
    <text evidence="5">The sequence shown here is derived from an EMBL/GenBank/DDBJ whole genome shotgun (WGS) entry which is preliminary data.</text>
</comment>
<evidence type="ECO:0000256" key="3">
    <source>
        <dbReference type="ARBA" id="ARBA00023163"/>
    </source>
</evidence>